<gene>
    <name evidence="1" type="ORF">I41_32560</name>
</gene>
<protein>
    <submittedName>
        <fullName evidence="1">Uncharacterized protein</fullName>
    </submittedName>
</protein>
<organism evidence="1 2">
    <name type="scientific">Lacipirellula limnantheis</name>
    <dbReference type="NCBI Taxonomy" id="2528024"/>
    <lineage>
        <taxon>Bacteria</taxon>
        <taxon>Pseudomonadati</taxon>
        <taxon>Planctomycetota</taxon>
        <taxon>Planctomycetia</taxon>
        <taxon>Pirellulales</taxon>
        <taxon>Lacipirellulaceae</taxon>
        <taxon>Lacipirellula</taxon>
    </lineage>
</organism>
<dbReference type="AlphaFoldDB" id="A0A517U0B4"/>
<dbReference type="KEGG" id="llh:I41_32560"/>
<name>A0A517U0B4_9BACT</name>
<evidence type="ECO:0000313" key="1">
    <source>
        <dbReference type="EMBL" id="QDT74062.1"/>
    </source>
</evidence>
<accession>A0A517U0B4</accession>
<keyword evidence="2" id="KW-1185">Reference proteome</keyword>
<dbReference type="Proteomes" id="UP000317909">
    <property type="component" value="Chromosome"/>
</dbReference>
<evidence type="ECO:0000313" key="2">
    <source>
        <dbReference type="Proteomes" id="UP000317909"/>
    </source>
</evidence>
<reference evidence="1 2" key="1">
    <citation type="submission" date="2019-02" db="EMBL/GenBank/DDBJ databases">
        <title>Deep-cultivation of Planctomycetes and their phenomic and genomic characterization uncovers novel biology.</title>
        <authorList>
            <person name="Wiegand S."/>
            <person name="Jogler M."/>
            <person name="Boedeker C."/>
            <person name="Pinto D."/>
            <person name="Vollmers J."/>
            <person name="Rivas-Marin E."/>
            <person name="Kohn T."/>
            <person name="Peeters S.H."/>
            <person name="Heuer A."/>
            <person name="Rast P."/>
            <person name="Oberbeckmann S."/>
            <person name="Bunk B."/>
            <person name="Jeske O."/>
            <person name="Meyerdierks A."/>
            <person name="Storesund J.E."/>
            <person name="Kallscheuer N."/>
            <person name="Luecker S."/>
            <person name="Lage O.M."/>
            <person name="Pohl T."/>
            <person name="Merkel B.J."/>
            <person name="Hornburger P."/>
            <person name="Mueller R.-W."/>
            <person name="Bruemmer F."/>
            <person name="Labrenz M."/>
            <person name="Spormann A.M."/>
            <person name="Op den Camp H."/>
            <person name="Overmann J."/>
            <person name="Amann R."/>
            <person name="Jetten M.S.M."/>
            <person name="Mascher T."/>
            <person name="Medema M.H."/>
            <person name="Devos D.P."/>
            <person name="Kaster A.-K."/>
            <person name="Ovreas L."/>
            <person name="Rohde M."/>
            <person name="Galperin M.Y."/>
            <person name="Jogler C."/>
        </authorList>
    </citation>
    <scope>NUCLEOTIDE SEQUENCE [LARGE SCALE GENOMIC DNA]</scope>
    <source>
        <strain evidence="1 2">I41</strain>
    </source>
</reference>
<proteinExistence type="predicted"/>
<dbReference type="EMBL" id="CP036339">
    <property type="protein sequence ID" value="QDT74062.1"/>
    <property type="molecule type" value="Genomic_DNA"/>
</dbReference>
<sequence>MLAGRNGRAITRRFPRAATGGRSMLVTSVVISAGVERCAMSIQIQLAAGAIALAATLASPRQAAAWFPGFPPQPSNWAQWWGYGYGPGHQAPMVKTRDAAPDRGASYVYVPRGCELPYPAPYAPIGCHGGAGGCGCGANQGEAGYLPGAGPMVYPHAQPAMAPPPAAAQRDDSLTWR</sequence>